<sequence length="51" mass="5052">MTIKTIFAAAALTALSAASASATCDWGKQAMSCGDGMTYDSDKGACVTVTG</sequence>
<proteinExistence type="predicted"/>
<dbReference type="RefSeq" id="WP_188129670.1">
    <property type="nucleotide sequence ID" value="NZ_FOMS01000006.1"/>
</dbReference>
<evidence type="ECO:0000313" key="3">
    <source>
        <dbReference type="Proteomes" id="UP000325289"/>
    </source>
</evidence>
<protein>
    <recommendedName>
        <fullName evidence="4">Chitin binding Peritrophin-A domain-containing protein</fullName>
    </recommendedName>
</protein>
<reference evidence="2 3" key="1">
    <citation type="submission" date="2016-10" db="EMBL/GenBank/DDBJ databases">
        <authorList>
            <person name="Varghese N."/>
            <person name="Submissions S."/>
        </authorList>
    </citation>
    <scope>NUCLEOTIDE SEQUENCE [LARGE SCALE GENOMIC DNA]</scope>
    <source>
        <strain evidence="3">YIM D21,KCTC 23444,ACCC 10710</strain>
    </source>
</reference>
<evidence type="ECO:0008006" key="4">
    <source>
        <dbReference type="Google" id="ProtNLM"/>
    </source>
</evidence>
<dbReference type="AlphaFoldDB" id="A0A1I1Y5F8"/>
<accession>A0A1I1Y5F8</accession>
<keyword evidence="1" id="KW-0732">Signal</keyword>
<evidence type="ECO:0000313" key="2">
    <source>
        <dbReference type="EMBL" id="SFE14786.1"/>
    </source>
</evidence>
<dbReference type="Proteomes" id="UP000325289">
    <property type="component" value="Unassembled WGS sequence"/>
</dbReference>
<keyword evidence="3" id="KW-1185">Reference proteome</keyword>
<gene>
    <name evidence="2" type="ORF">SAMN04515678_106295</name>
</gene>
<organism evidence="2 3">
    <name type="scientific">Roseivivax sediminis</name>
    <dbReference type="NCBI Taxonomy" id="936889"/>
    <lineage>
        <taxon>Bacteria</taxon>
        <taxon>Pseudomonadati</taxon>
        <taxon>Pseudomonadota</taxon>
        <taxon>Alphaproteobacteria</taxon>
        <taxon>Rhodobacterales</taxon>
        <taxon>Roseobacteraceae</taxon>
        <taxon>Roseivivax</taxon>
    </lineage>
</organism>
<name>A0A1I1Y5F8_9RHOB</name>
<evidence type="ECO:0000256" key="1">
    <source>
        <dbReference type="SAM" id="SignalP"/>
    </source>
</evidence>
<feature type="chain" id="PRO_5009302016" description="Chitin binding Peritrophin-A domain-containing protein" evidence="1">
    <location>
        <begin position="23"/>
        <end position="51"/>
    </location>
</feature>
<feature type="signal peptide" evidence="1">
    <location>
        <begin position="1"/>
        <end position="22"/>
    </location>
</feature>
<dbReference type="EMBL" id="FOMS01000006">
    <property type="protein sequence ID" value="SFE14786.1"/>
    <property type="molecule type" value="Genomic_DNA"/>
</dbReference>